<name>A0A3N0Y423_ANAGA</name>
<dbReference type="AlphaFoldDB" id="A0A3N0Y423"/>
<organism evidence="1 2">
    <name type="scientific">Anabarilius grahami</name>
    <name type="common">Kanglang fish</name>
    <name type="synonym">Barilius grahami</name>
    <dbReference type="NCBI Taxonomy" id="495550"/>
    <lineage>
        <taxon>Eukaryota</taxon>
        <taxon>Metazoa</taxon>
        <taxon>Chordata</taxon>
        <taxon>Craniata</taxon>
        <taxon>Vertebrata</taxon>
        <taxon>Euteleostomi</taxon>
        <taxon>Actinopterygii</taxon>
        <taxon>Neopterygii</taxon>
        <taxon>Teleostei</taxon>
        <taxon>Ostariophysi</taxon>
        <taxon>Cypriniformes</taxon>
        <taxon>Xenocyprididae</taxon>
        <taxon>Xenocypridinae</taxon>
        <taxon>Xenocypridinae incertae sedis</taxon>
        <taxon>Anabarilius</taxon>
    </lineage>
</organism>
<dbReference type="Proteomes" id="UP000281406">
    <property type="component" value="Unassembled WGS sequence"/>
</dbReference>
<reference evidence="1 2" key="1">
    <citation type="submission" date="2018-10" db="EMBL/GenBank/DDBJ databases">
        <title>Genome assembly for a Yunnan-Guizhou Plateau 3E fish, Anabarilius grahami (Regan), and its evolutionary and genetic applications.</title>
        <authorList>
            <person name="Jiang W."/>
        </authorList>
    </citation>
    <scope>NUCLEOTIDE SEQUENCE [LARGE SCALE GENOMIC DNA]</scope>
    <source>
        <strain evidence="1">AG-KIZ</strain>
        <tissue evidence="1">Muscle</tissue>
    </source>
</reference>
<gene>
    <name evidence="1" type="ORF">DPX16_5954</name>
</gene>
<protein>
    <submittedName>
        <fullName evidence="1">Uncharacterized protein</fullName>
    </submittedName>
</protein>
<evidence type="ECO:0000313" key="1">
    <source>
        <dbReference type="EMBL" id="ROL33059.1"/>
    </source>
</evidence>
<keyword evidence="2" id="KW-1185">Reference proteome</keyword>
<dbReference type="EMBL" id="RJVU01053528">
    <property type="protein sequence ID" value="ROL33059.1"/>
    <property type="molecule type" value="Genomic_DNA"/>
</dbReference>
<accession>A0A3N0Y423</accession>
<evidence type="ECO:0000313" key="2">
    <source>
        <dbReference type="Proteomes" id="UP000281406"/>
    </source>
</evidence>
<comment type="caution">
    <text evidence="1">The sequence shown here is derived from an EMBL/GenBank/DDBJ whole genome shotgun (WGS) entry which is preliminary data.</text>
</comment>
<sequence length="119" mass="13381">MGRKVAVFKLPRLIKDLQIIQKTWFWVVWAPDSWQRVSGGSYRTSSSASQLPVALRFKRPHNTHTRDAHKGCFFRRRLGLTATPQRTPSPADLWAASSSPVHAAVAGRSITKHTCSRCV</sequence>
<proteinExistence type="predicted"/>